<keyword evidence="2" id="KW-0489">Methyltransferase</keyword>
<keyword evidence="3" id="KW-1185">Reference proteome</keyword>
<dbReference type="EMBL" id="QBKR01000004">
    <property type="protein sequence ID" value="PTX63206.1"/>
    <property type="molecule type" value="Genomic_DNA"/>
</dbReference>
<dbReference type="OrthoDB" id="9772751at2"/>
<dbReference type="RefSeq" id="WP_108022048.1">
    <property type="nucleotide sequence ID" value="NZ_QBKR01000004.1"/>
</dbReference>
<evidence type="ECO:0000313" key="3">
    <source>
        <dbReference type="Proteomes" id="UP000244240"/>
    </source>
</evidence>
<keyword evidence="2" id="KW-0808">Transferase</keyword>
<gene>
    <name evidence="2" type="ORF">C8P63_10450</name>
</gene>
<feature type="domain" description="Methyltransferase type 11" evidence="1">
    <location>
        <begin position="42"/>
        <end position="136"/>
    </location>
</feature>
<dbReference type="Proteomes" id="UP000244240">
    <property type="component" value="Unassembled WGS sequence"/>
</dbReference>
<dbReference type="SUPFAM" id="SSF53335">
    <property type="entry name" value="S-adenosyl-L-methionine-dependent methyltransferases"/>
    <property type="match status" value="1"/>
</dbReference>
<dbReference type="InterPro" id="IPR013216">
    <property type="entry name" value="Methyltransf_11"/>
</dbReference>
<dbReference type="Pfam" id="PF08241">
    <property type="entry name" value="Methyltransf_11"/>
    <property type="match status" value="1"/>
</dbReference>
<name>A0A2T6C4F1_9BACL</name>
<sequence>MERRKLVQIFDRQASRYERMRKKGILASWRRRLLADARGEVLEVAVGAGANFAYYPLGVKKVTGVDFSPAMLEKAKEAASEVDLKVELLEADVEALTYPENSFDTIVSTLSLCGYEDPGRVLRSFASWCRPEGKILLLEHGLSSKKPVARLQEWIDPLNYRWVGCHQNRDILRLVNRQLKVERVERRWLGMVSLIRAHPVKTVAGGENAGNADEYTEEGSGK</sequence>
<dbReference type="GO" id="GO:0008757">
    <property type="term" value="F:S-adenosylmethionine-dependent methyltransferase activity"/>
    <property type="evidence" value="ECO:0007669"/>
    <property type="project" value="InterPro"/>
</dbReference>
<dbReference type="PANTHER" id="PTHR42912">
    <property type="entry name" value="METHYLTRANSFERASE"/>
    <property type="match status" value="1"/>
</dbReference>
<reference evidence="2 3" key="1">
    <citation type="submission" date="2018-04" db="EMBL/GenBank/DDBJ databases">
        <title>Genomic Encyclopedia of Archaeal and Bacterial Type Strains, Phase II (KMG-II): from individual species to whole genera.</title>
        <authorList>
            <person name="Goeker M."/>
        </authorList>
    </citation>
    <scope>NUCLEOTIDE SEQUENCE [LARGE SCALE GENOMIC DNA]</scope>
    <source>
        <strain evidence="2 3">DSM 45787</strain>
    </source>
</reference>
<dbReference type="GO" id="GO:0032259">
    <property type="term" value="P:methylation"/>
    <property type="evidence" value="ECO:0007669"/>
    <property type="project" value="UniProtKB-KW"/>
</dbReference>
<dbReference type="PANTHER" id="PTHR42912:SF83">
    <property type="entry name" value="METHYLTRANSFERASE TYPE 11 DOMAIN-CONTAINING PROTEIN"/>
    <property type="match status" value="1"/>
</dbReference>
<dbReference type="CDD" id="cd02440">
    <property type="entry name" value="AdoMet_MTases"/>
    <property type="match status" value="1"/>
</dbReference>
<organism evidence="2 3">
    <name type="scientific">Melghirimyces profundicolus</name>
    <dbReference type="NCBI Taxonomy" id="1242148"/>
    <lineage>
        <taxon>Bacteria</taxon>
        <taxon>Bacillati</taxon>
        <taxon>Bacillota</taxon>
        <taxon>Bacilli</taxon>
        <taxon>Bacillales</taxon>
        <taxon>Thermoactinomycetaceae</taxon>
        <taxon>Melghirimyces</taxon>
    </lineage>
</organism>
<dbReference type="InterPro" id="IPR029063">
    <property type="entry name" value="SAM-dependent_MTases_sf"/>
</dbReference>
<evidence type="ECO:0000259" key="1">
    <source>
        <dbReference type="Pfam" id="PF08241"/>
    </source>
</evidence>
<comment type="caution">
    <text evidence="2">The sequence shown here is derived from an EMBL/GenBank/DDBJ whole genome shotgun (WGS) entry which is preliminary data.</text>
</comment>
<dbReference type="InterPro" id="IPR050508">
    <property type="entry name" value="Methyltransf_Superfamily"/>
</dbReference>
<dbReference type="AlphaFoldDB" id="A0A2T6C4F1"/>
<evidence type="ECO:0000313" key="2">
    <source>
        <dbReference type="EMBL" id="PTX63206.1"/>
    </source>
</evidence>
<protein>
    <submittedName>
        <fullName evidence="2">Methyltransferase family protein</fullName>
    </submittedName>
</protein>
<proteinExistence type="predicted"/>
<dbReference type="Gene3D" id="3.40.50.150">
    <property type="entry name" value="Vaccinia Virus protein VP39"/>
    <property type="match status" value="1"/>
</dbReference>
<accession>A0A2T6C4F1</accession>